<comment type="caution">
    <text evidence="3">The sequence shown here is derived from an EMBL/GenBank/DDBJ whole genome shotgun (WGS) entry which is preliminary data.</text>
</comment>
<feature type="region of interest" description="Disordered" evidence="1">
    <location>
        <begin position="434"/>
        <end position="700"/>
    </location>
</feature>
<dbReference type="Proteomes" id="UP001378592">
    <property type="component" value="Unassembled WGS sequence"/>
</dbReference>
<feature type="compositionally biased region" description="Basic and acidic residues" evidence="1">
    <location>
        <begin position="543"/>
        <end position="553"/>
    </location>
</feature>
<keyword evidence="2" id="KW-0472">Membrane</keyword>
<evidence type="ECO:0000313" key="3">
    <source>
        <dbReference type="EMBL" id="KAK7865484.1"/>
    </source>
</evidence>
<protein>
    <submittedName>
        <fullName evidence="3">Uncharacterized protein</fullName>
    </submittedName>
</protein>
<dbReference type="AlphaFoldDB" id="A0AAN9Z7C0"/>
<evidence type="ECO:0000313" key="4">
    <source>
        <dbReference type="Proteomes" id="UP001378592"/>
    </source>
</evidence>
<feature type="compositionally biased region" description="Polar residues" evidence="1">
    <location>
        <begin position="530"/>
        <end position="541"/>
    </location>
</feature>
<dbReference type="EMBL" id="JAZDUA010000176">
    <property type="protein sequence ID" value="KAK7865484.1"/>
    <property type="molecule type" value="Genomic_DNA"/>
</dbReference>
<organism evidence="3 4">
    <name type="scientific">Gryllus longicercus</name>
    <dbReference type="NCBI Taxonomy" id="2509291"/>
    <lineage>
        <taxon>Eukaryota</taxon>
        <taxon>Metazoa</taxon>
        <taxon>Ecdysozoa</taxon>
        <taxon>Arthropoda</taxon>
        <taxon>Hexapoda</taxon>
        <taxon>Insecta</taxon>
        <taxon>Pterygota</taxon>
        <taxon>Neoptera</taxon>
        <taxon>Polyneoptera</taxon>
        <taxon>Orthoptera</taxon>
        <taxon>Ensifera</taxon>
        <taxon>Gryllidea</taxon>
        <taxon>Grylloidea</taxon>
        <taxon>Gryllidae</taxon>
        <taxon>Gryllinae</taxon>
        <taxon>Gryllus</taxon>
    </lineage>
</organism>
<keyword evidence="2" id="KW-1133">Transmembrane helix</keyword>
<feature type="transmembrane region" description="Helical" evidence="2">
    <location>
        <begin position="93"/>
        <end position="113"/>
    </location>
</feature>
<evidence type="ECO:0000256" key="2">
    <source>
        <dbReference type="SAM" id="Phobius"/>
    </source>
</evidence>
<feature type="compositionally biased region" description="Basic and acidic residues" evidence="1">
    <location>
        <begin position="663"/>
        <end position="683"/>
    </location>
</feature>
<feature type="region of interest" description="Disordered" evidence="1">
    <location>
        <begin position="261"/>
        <end position="301"/>
    </location>
</feature>
<proteinExistence type="predicted"/>
<feature type="compositionally biased region" description="Basic and acidic residues" evidence="1">
    <location>
        <begin position="469"/>
        <end position="515"/>
    </location>
</feature>
<keyword evidence="4" id="KW-1185">Reference proteome</keyword>
<feature type="transmembrane region" description="Helical" evidence="2">
    <location>
        <begin position="125"/>
        <end position="144"/>
    </location>
</feature>
<feature type="compositionally biased region" description="Low complexity" evidence="1">
    <location>
        <begin position="588"/>
        <end position="604"/>
    </location>
</feature>
<gene>
    <name evidence="3" type="ORF">R5R35_002355</name>
</gene>
<evidence type="ECO:0000256" key="1">
    <source>
        <dbReference type="SAM" id="MobiDB-lite"/>
    </source>
</evidence>
<reference evidence="3 4" key="1">
    <citation type="submission" date="2024-03" db="EMBL/GenBank/DDBJ databases">
        <title>The genome assembly and annotation of the cricket Gryllus longicercus Weissman &amp; Gray.</title>
        <authorList>
            <person name="Szrajer S."/>
            <person name="Gray D."/>
            <person name="Ylla G."/>
        </authorList>
    </citation>
    <scope>NUCLEOTIDE SEQUENCE [LARGE SCALE GENOMIC DNA]</scope>
    <source>
        <strain evidence="3">DAG 2021-001</strain>
        <tissue evidence="3">Whole body minus gut</tissue>
    </source>
</reference>
<sequence>MACNVHVTIKIIELILCIACIVYKRVSDDEGRRLRTRQEKQNYEWPLLRYITWEQNGSSYADITYGSYVLITAGLLIGYLSGELTKGRNMESFLLTFGALLFIAVGSLELAALDSVPDELIDNAAILGVVSLITGALFLIDLSLSGKRRKAEILKQKLKHSGPSKLTQTDEKAGYEGALELFSHKMNGLLANGNGKSPDQLDKNDKVVGQLKSSLKGKKTDGETMRVTFPSDILNPPMDLATPSELHGSVNGIVSRDTNVQDTEWDKQPDAIRTSQKLRRGDRIPKLPQTPRKVTDESDADDNLAIPSVSFIMREKGDFGSQTSLRSKSPSLRAKMLPMMPIESTSEEPVLRSPRHLDKSLSQPELGKISRFQKSDSDSEMPHEIVVMSPTEKSEFMAYKKIMQNLANYPQNVTILPDSKVDYNRELKATYSTEEIIEPKPQISPPTKDLSRANLNRSSKPKSKSSKSTKSDRPKGYVEPDKQDENPRDISEDISHMTPSEREHYLFGESPKQKDSTSPSPMMERKISKKSSPNIQMSTSPEADVHWRFDSRDANLVQSVRKNPRDSRESPSSPMDPGYVLHTAHNWPHSTPHSTPKTPSQSPSDVASGTSPKVPYRISSDESDTNTSHRNGVMQGVGGDPSPYAQAMRMTIAPPPPPPSHTHPMEIQRRQESPGSPSRREYFMEEEDDGSPSGGSLTTQLLQKWIKQRNTKVTKMRSEP</sequence>
<keyword evidence="2" id="KW-0812">Transmembrane</keyword>
<feature type="transmembrane region" description="Helical" evidence="2">
    <location>
        <begin position="63"/>
        <end position="81"/>
    </location>
</feature>
<accession>A0AAN9Z7C0</accession>
<name>A0AAN9Z7C0_9ORTH</name>